<evidence type="ECO:0000313" key="2">
    <source>
        <dbReference type="EMBL" id="KAA3487723.1"/>
    </source>
</evidence>
<gene>
    <name evidence="2" type="ORF">EPI10_031535</name>
</gene>
<keyword evidence="2" id="KW-0378">Hydrolase</keyword>
<dbReference type="PANTHER" id="PTHR15503">
    <property type="entry name" value="LDOC1 RELATED"/>
    <property type="match status" value="1"/>
</dbReference>
<keyword evidence="2" id="KW-0645">Protease</keyword>
<keyword evidence="3" id="KW-1185">Reference proteome</keyword>
<dbReference type="AlphaFoldDB" id="A0A5B6X1U6"/>
<comment type="caution">
    <text evidence="2">The sequence shown here is derived from an EMBL/GenBank/DDBJ whole genome shotgun (WGS) entry which is preliminary data.</text>
</comment>
<dbReference type="Pfam" id="PF08284">
    <property type="entry name" value="RVP_2"/>
    <property type="match status" value="1"/>
</dbReference>
<dbReference type="SUPFAM" id="SSF50630">
    <property type="entry name" value="Acid proteases"/>
    <property type="match status" value="1"/>
</dbReference>
<accession>A0A5B6X1U6</accession>
<dbReference type="InterPro" id="IPR032567">
    <property type="entry name" value="RTL1-rel"/>
</dbReference>
<feature type="region of interest" description="Disordered" evidence="1">
    <location>
        <begin position="50"/>
        <end position="71"/>
    </location>
</feature>
<proteinExistence type="predicted"/>
<evidence type="ECO:0000313" key="3">
    <source>
        <dbReference type="Proteomes" id="UP000325315"/>
    </source>
</evidence>
<dbReference type="GO" id="GO:0006508">
    <property type="term" value="P:proteolysis"/>
    <property type="evidence" value="ECO:0007669"/>
    <property type="project" value="UniProtKB-KW"/>
</dbReference>
<protein>
    <submittedName>
        <fullName evidence="2">Protease</fullName>
    </submittedName>
</protein>
<dbReference type="Proteomes" id="UP000325315">
    <property type="component" value="Unassembled WGS sequence"/>
</dbReference>
<dbReference type="OrthoDB" id="1300414at2759"/>
<dbReference type="InterPro" id="IPR021109">
    <property type="entry name" value="Peptidase_aspartic_dom_sf"/>
</dbReference>
<dbReference type="Gene3D" id="2.40.70.10">
    <property type="entry name" value="Acid Proteases"/>
    <property type="match status" value="1"/>
</dbReference>
<organism evidence="2 3">
    <name type="scientific">Gossypium australe</name>
    <dbReference type="NCBI Taxonomy" id="47621"/>
    <lineage>
        <taxon>Eukaryota</taxon>
        <taxon>Viridiplantae</taxon>
        <taxon>Streptophyta</taxon>
        <taxon>Embryophyta</taxon>
        <taxon>Tracheophyta</taxon>
        <taxon>Spermatophyta</taxon>
        <taxon>Magnoliopsida</taxon>
        <taxon>eudicotyledons</taxon>
        <taxon>Gunneridae</taxon>
        <taxon>Pentapetalae</taxon>
        <taxon>rosids</taxon>
        <taxon>malvids</taxon>
        <taxon>Malvales</taxon>
        <taxon>Malvaceae</taxon>
        <taxon>Malvoideae</taxon>
        <taxon>Gossypium</taxon>
    </lineage>
</organism>
<sequence length="320" mass="35509">MSAACGLRMVFGTSCELIAPQRERDFAALVEKAKIAEDVKCSKRQNCEKERGSNTRDFRPSSSSDGFYKRSRFDGPVRTGVPMVAGRPHPCVVYGVNVGRELGRASYVGLEITGLETVRRGRVRCKLQVRDMFSQGEVVSSHREAVVLPEGEIGLYDVLEQREEVLVIQRQARHREDGNAPDVITGTFLIHDVPFIALIDIGSTHLYVACTMSGTLGIQFKLSDREISVISPLGQSVVVNKLFRDVPLEFQGVVFLANLMELPFCEFDLILGMDWLVKHCANLDCAAKCMVLKSSEDEEVIVIGERKGLSIQCNLNVKGR</sequence>
<evidence type="ECO:0000256" key="1">
    <source>
        <dbReference type="SAM" id="MobiDB-lite"/>
    </source>
</evidence>
<dbReference type="GO" id="GO:0008233">
    <property type="term" value="F:peptidase activity"/>
    <property type="evidence" value="ECO:0007669"/>
    <property type="project" value="UniProtKB-KW"/>
</dbReference>
<name>A0A5B6X1U6_9ROSI</name>
<dbReference type="PANTHER" id="PTHR15503:SF45">
    <property type="entry name" value="RNA-DIRECTED DNA POLYMERASE HOMOLOG"/>
    <property type="match status" value="1"/>
</dbReference>
<dbReference type="EMBL" id="SMMG02000001">
    <property type="protein sequence ID" value="KAA3487723.1"/>
    <property type="molecule type" value="Genomic_DNA"/>
</dbReference>
<reference evidence="3" key="1">
    <citation type="journal article" date="2019" name="Plant Biotechnol. J.">
        <title>Genome sequencing of the Australian wild diploid species Gossypium australe highlights disease resistance and delayed gland morphogenesis.</title>
        <authorList>
            <person name="Cai Y."/>
            <person name="Cai X."/>
            <person name="Wang Q."/>
            <person name="Wang P."/>
            <person name="Zhang Y."/>
            <person name="Cai C."/>
            <person name="Xu Y."/>
            <person name="Wang K."/>
            <person name="Zhou Z."/>
            <person name="Wang C."/>
            <person name="Geng S."/>
            <person name="Li B."/>
            <person name="Dong Q."/>
            <person name="Hou Y."/>
            <person name="Wang H."/>
            <person name="Ai P."/>
            <person name="Liu Z."/>
            <person name="Yi F."/>
            <person name="Sun M."/>
            <person name="An G."/>
            <person name="Cheng J."/>
            <person name="Zhang Y."/>
            <person name="Shi Q."/>
            <person name="Xie Y."/>
            <person name="Shi X."/>
            <person name="Chang Y."/>
            <person name="Huang F."/>
            <person name="Chen Y."/>
            <person name="Hong S."/>
            <person name="Mi L."/>
            <person name="Sun Q."/>
            <person name="Zhang L."/>
            <person name="Zhou B."/>
            <person name="Peng R."/>
            <person name="Zhang X."/>
            <person name="Liu F."/>
        </authorList>
    </citation>
    <scope>NUCLEOTIDE SEQUENCE [LARGE SCALE GENOMIC DNA]</scope>
    <source>
        <strain evidence="3">cv. PA1801</strain>
    </source>
</reference>
<feature type="compositionally biased region" description="Basic and acidic residues" evidence="1">
    <location>
        <begin position="50"/>
        <end position="59"/>
    </location>
</feature>
<dbReference type="CDD" id="cd00303">
    <property type="entry name" value="retropepsin_like"/>
    <property type="match status" value="1"/>
</dbReference>